<dbReference type="InterPro" id="IPR001214">
    <property type="entry name" value="SET_dom"/>
</dbReference>
<evidence type="ECO:0000256" key="2">
    <source>
        <dbReference type="ARBA" id="ARBA00022454"/>
    </source>
</evidence>
<sequence>MAVPDSALHLERSRTSSVVNGSDNERRSGSATTGNANGCYHVVTPKFKRRQVSAVRDFPPGCGRLAARLTSEPSGSGNDVGIIRTEEDAAKTLDALTGRCVGLKSENECQPTGLSPTGASQSLESTPESGQTVSVEDKIEKPGVVAREERVVSMAKELDSKGPVKPEKASKPKVNGVLLEMPRIDCSDAKKDVIQSDDSVACSASNFLKKTKTHRYPPRRRVSAVRDFPPLCGRNAPVLGKEEYARKTEASSLKGKDYGEEKPLENGEVKSNWETDAKKKKEIFQNRDSRTGEVGTESGVDGDEIQVEPGPLAMVSWRKDDELEGSPGVGMAEKDAERTYVGSSQENNENQVSLTEEITENRTGDYVDLEKPTGKEIVIYTDVKDAKRKRSDVLRAEERSLEENDESESERAIVLGVMALPNSPWKKWNRGNELSLKDGFTVSKGKKQRTKPKSASWKKKSEGEESSQCNSKKGLTFHEEPSNVGMDQLVVWEPEDSSDSEEQTDDFYVSVRPRPLSVYPPPFGHASSGGEVDNKTETVTRNKVRETLRLFQAVCRKLLQEEETKSKQENRRKRVDLQAAKILKDKGRYISSGKPIMGVVPGVEVGDEFQYRVELNIIGLHRAIQAGIDYLKCDDDRILATSIVSSGAYEDVLEHSDFLIYTGQGGNVVDKNKEPEDQKLEKGNLALSNSMLAKNPVRVIRGLKETRASDLSDSKHKTSVLYTYDGLYLVEKCWQEVGQHGKLVYKFRLNRIRGQPELAWKMVKKSKRYEDREGLCVRDISQGKEIRPIGAVNTIDDEKPQQFMYVTRVIYPDWCRRLPPRGCDCSDGCSDSEKCSCAVKNGGEIPYNYNGAIVEAKPLVYECGPSCKCPPSCHNRVSQRGIRLPLEIFKTELRGWGVRSLTSISSGSFICEYVGELLDDKQAEERAGNDEYLFDIGNNYNDNMYEELSSLIPDAHSVSPEVVEEVGFVIDAARYGNVGRFINHSCTPNLYAQNVLYDQDDKRIPHIMFFAAENIPPLQELTYHYNYLVDQVLDSDGNIKMKSCFCGSAECVGRMY</sequence>
<dbReference type="PROSITE" id="PS51015">
    <property type="entry name" value="YDG"/>
    <property type="match status" value="1"/>
</dbReference>
<reference evidence="15" key="2">
    <citation type="submission" date="2017-06" db="EMBL/GenBank/DDBJ databases">
        <title>The pomegranate genome and the genomics of punicalagin biosynthesis.</title>
        <authorList>
            <person name="Xu C."/>
        </authorList>
    </citation>
    <scope>NUCLEOTIDE SEQUENCE [LARGE SCALE GENOMIC DNA]</scope>
    <source>
        <tissue evidence="15">Fresh leaf</tissue>
    </source>
</reference>
<dbReference type="InterPro" id="IPR025794">
    <property type="entry name" value="H3-K9-MeTrfase_plant"/>
</dbReference>
<dbReference type="Pfam" id="PF05033">
    <property type="entry name" value="Pre-SET"/>
    <property type="match status" value="1"/>
</dbReference>
<feature type="domain" description="Post-SET" evidence="13">
    <location>
        <begin position="1040"/>
        <end position="1056"/>
    </location>
</feature>
<feature type="domain" description="Pre-SET" evidence="12">
    <location>
        <begin position="821"/>
        <end position="881"/>
    </location>
</feature>
<dbReference type="InterPro" id="IPR036987">
    <property type="entry name" value="SRA-YDG_sf"/>
</dbReference>
<dbReference type="InterPro" id="IPR015947">
    <property type="entry name" value="PUA-like_sf"/>
</dbReference>
<feature type="compositionally biased region" description="Basic residues" evidence="10">
    <location>
        <begin position="444"/>
        <end position="458"/>
    </location>
</feature>
<keyword evidence="5" id="KW-0949">S-adenosyl-L-methionine</keyword>
<reference evidence="16 18" key="3">
    <citation type="submission" date="2017-11" db="EMBL/GenBank/DDBJ databases">
        <title>De-novo sequencing of pomegranate (Punica granatum L.) genome.</title>
        <authorList>
            <person name="Akparov Z."/>
            <person name="Amiraslanov A."/>
            <person name="Hajiyeva S."/>
            <person name="Abbasov M."/>
            <person name="Kaur K."/>
            <person name="Hamwieh A."/>
            <person name="Solovyev V."/>
            <person name="Salamov A."/>
            <person name="Braich B."/>
            <person name="Kosarev P."/>
            <person name="Mahmoud A."/>
            <person name="Hajiyev E."/>
            <person name="Babayeva S."/>
            <person name="Izzatullayeva V."/>
            <person name="Mammadov A."/>
            <person name="Mammadov A."/>
            <person name="Sharifova S."/>
            <person name="Ojaghi J."/>
            <person name="Eynullazada K."/>
            <person name="Bayramov B."/>
            <person name="Abdulazimova A."/>
            <person name="Shahmuradov I."/>
        </authorList>
    </citation>
    <scope>NUCLEOTIDE SEQUENCE [LARGE SCALE GENOMIC DNA]</scope>
    <source>
        <strain evidence="16">AG2017</strain>
        <strain evidence="18">cv. AG2017</strain>
        <tissue evidence="16">Leaf</tissue>
    </source>
</reference>
<feature type="region of interest" description="Disordered" evidence="10">
    <location>
        <begin position="386"/>
        <end position="411"/>
    </location>
</feature>
<evidence type="ECO:0000256" key="3">
    <source>
        <dbReference type="ARBA" id="ARBA00022603"/>
    </source>
</evidence>
<dbReference type="GO" id="GO:0032259">
    <property type="term" value="P:methylation"/>
    <property type="evidence" value="ECO:0007669"/>
    <property type="project" value="UniProtKB-KW"/>
</dbReference>
<dbReference type="PANTHER" id="PTHR45660">
    <property type="entry name" value="HISTONE-LYSINE N-METHYLTRANSFERASE SETMAR"/>
    <property type="match status" value="1"/>
</dbReference>
<dbReference type="PROSITE" id="PS50867">
    <property type="entry name" value="PRE_SET"/>
    <property type="match status" value="1"/>
</dbReference>
<dbReference type="Gene3D" id="2.170.270.10">
    <property type="entry name" value="SET domain"/>
    <property type="match status" value="1"/>
</dbReference>
<evidence type="ECO:0000256" key="10">
    <source>
        <dbReference type="SAM" id="MobiDB-lite"/>
    </source>
</evidence>
<dbReference type="PROSITE" id="PS51575">
    <property type="entry name" value="SAM_MT43_SUVAR39_2"/>
    <property type="match status" value="1"/>
</dbReference>
<feature type="region of interest" description="Disordered" evidence="10">
    <location>
        <begin position="1"/>
        <end position="37"/>
    </location>
</feature>
<evidence type="ECO:0000313" key="15">
    <source>
        <dbReference type="EMBL" id="OWM88330.1"/>
    </source>
</evidence>
<dbReference type="Pfam" id="PF00856">
    <property type="entry name" value="SET"/>
    <property type="match status" value="1"/>
</dbReference>
<feature type="region of interest" description="Disordered" evidence="10">
    <location>
        <begin position="322"/>
        <end position="354"/>
    </location>
</feature>
<feature type="region of interest" description="Disordered" evidence="10">
    <location>
        <begin position="437"/>
        <end position="480"/>
    </location>
</feature>
<dbReference type="GO" id="GO:0008270">
    <property type="term" value="F:zinc ion binding"/>
    <property type="evidence" value="ECO:0007669"/>
    <property type="project" value="InterPro"/>
</dbReference>
<dbReference type="GO" id="GO:0000775">
    <property type="term" value="C:chromosome, centromeric region"/>
    <property type="evidence" value="ECO:0007669"/>
    <property type="project" value="UniProtKB-SubCell"/>
</dbReference>
<evidence type="ECO:0000313" key="18">
    <source>
        <dbReference type="Proteomes" id="UP000233551"/>
    </source>
</evidence>
<dbReference type="Proteomes" id="UP000197138">
    <property type="component" value="Unassembled WGS sequence"/>
</dbReference>
<keyword evidence="6" id="KW-0156">Chromatin regulator</keyword>
<dbReference type="STRING" id="22663.A0A218XU23"/>
<keyword evidence="7 9" id="KW-0539">Nucleus</keyword>
<dbReference type="SUPFAM" id="SSF82199">
    <property type="entry name" value="SET domain"/>
    <property type="match status" value="1"/>
</dbReference>
<protein>
    <submittedName>
        <fullName evidence="15">Uncharacterized protein</fullName>
    </submittedName>
</protein>
<proteinExistence type="predicted"/>
<evidence type="ECO:0000256" key="6">
    <source>
        <dbReference type="ARBA" id="ARBA00022853"/>
    </source>
</evidence>
<dbReference type="InterPro" id="IPR046341">
    <property type="entry name" value="SET_dom_sf"/>
</dbReference>
<dbReference type="GO" id="GO:0005634">
    <property type="term" value="C:nucleus"/>
    <property type="evidence" value="ECO:0007669"/>
    <property type="project" value="UniProtKB-SubCell"/>
</dbReference>
<feature type="region of interest" description="Disordered" evidence="10">
    <location>
        <begin position="105"/>
        <end position="136"/>
    </location>
</feature>
<dbReference type="PANTHER" id="PTHR45660:SF46">
    <property type="entry name" value="HISTONE-LYSINE N-METHYLTRANSFERASE, H3 LYSINE-9 SPECIFIC SUVH6"/>
    <property type="match status" value="1"/>
</dbReference>
<dbReference type="GO" id="GO:0042054">
    <property type="term" value="F:histone methyltransferase activity"/>
    <property type="evidence" value="ECO:0007669"/>
    <property type="project" value="InterPro"/>
</dbReference>
<comment type="subcellular location">
    <subcellularLocation>
        <location evidence="1">Chromosome</location>
        <location evidence="1">Centromere</location>
    </subcellularLocation>
    <subcellularLocation>
        <location evidence="9">Nucleus</location>
    </subcellularLocation>
</comment>
<keyword evidence="18" id="KW-1185">Reference proteome</keyword>
<evidence type="ECO:0000313" key="16">
    <source>
        <dbReference type="EMBL" id="PKI38121.1"/>
    </source>
</evidence>
<comment type="caution">
    <text evidence="15">The sequence shown here is derived from an EMBL/GenBank/DDBJ whole genome shotgun (WGS) entry which is preliminary data.</text>
</comment>
<keyword evidence="8" id="KW-0137">Centromere</keyword>
<dbReference type="InterPro" id="IPR007728">
    <property type="entry name" value="Pre-SET_dom"/>
</dbReference>
<dbReference type="Proteomes" id="UP000233551">
    <property type="component" value="Unassembled WGS sequence"/>
</dbReference>
<dbReference type="InterPro" id="IPR051357">
    <property type="entry name" value="H3K9_HMTase_SUVAR3-9"/>
</dbReference>
<dbReference type="SMART" id="SM00466">
    <property type="entry name" value="SRA"/>
    <property type="match status" value="1"/>
</dbReference>
<dbReference type="OrthoDB" id="5792673at2759"/>
<keyword evidence="4" id="KW-0808">Transferase</keyword>
<dbReference type="Gene3D" id="2.30.280.10">
    <property type="entry name" value="SRA-YDG"/>
    <property type="match status" value="1"/>
</dbReference>
<dbReference type="EMBL" id="MTKT01000797">
    <property type="protein sequence ID" value="OWM88330.1"/>
    <property type="molecule type" value="Genomic_DNA"/>
</dbReference>
<name>A0A218XU23_PUNGR</name>
<dbReference type="SUPFAM" id="SSF88697">
    <property type="entry name" value="PUA domain-like"/>
    <property type="match status" value="1"/>
</dbReference>
<organism evidence="15 17">
    <name type="scientific">Punica granatum</name>
    <name type="common">Pomegranate</name>
    <dbReference type="NCBI Taxonomy" id="22663"/>
    <lineage>
        <taxon>Eukaryota</taxon>
        <taxon>Viridiplantae</taxon>
        <taxon>Streptophyta</taxon>
        <taxon>Embryophyta</taxon>
        <taxon>Tracheophyta</taxon>
        <taxon>Spermatophyta</taxon>
        <taxon>Magnoliopsida</taxon>
        <taxon>eudicotyledons</taxon>
        <taxon>Gunneridae</taxon>
        <taxon>Pentapetalae</taxon>
        <taxon>rosids</taxon>
        <taxon>malvids</taxon>
        <taxon>Myrtales</taxon>
        <taxon>Lythraceae</taxon>
        <taxon>Punica</taxon>
    </lineage>
</organism>
<dbReference type="CDD" id="cd10545">
    <property type="entry name" value="SET_AtSUVH-like"/>
    <property type="match status" value="1"/>
</dbReference>
<evidence type="ECO:0000256" key="4">
    <source>
        <dbReference type="ARBA" id="ARBA00022679"/>
    </source>
</evidence>
<dbReference type="PROSITE" id="PS50868">
    <property type="entry name" value="POST_SET"/>
    <property type="match status" value="1"/>
</dbReference>
<accession>A0A218XU23</accession>
<keyword evidence="2" id="KW-0158">Chromosome</keyword>
<evidence type="ECO:0000259" key="13">
    <source>
        <dbReference type="PROSITE" id="PS50868"/>
    </source>
</evidence>
<feature type="domain" description="SET" evidence="11">
    <location>
        <begin position="884"/>
        <end position="1026"/>
    </location>
</feature>
<reference evidence="17" key="1">
    <citation type="journal article" date="2017" name="Plant J.">
        <title>The pomegranate (Punica granatum L.) genome and the genomics of punicalagin biosynthesis.</title>
        <authorList>
            <person name="Qin G."/>
            <person name="Xu C."/>
            <person name="Ming R."/>
            <person name="Tang H."/>
            <person name="Guyot R."/>
            <person name="Kramer E.M."/>
            <person name="Hu Y."/>
            <person name="Yi X."/>
            <person name="Qi Y."/>
            <person name="Xu X."/>
            <person name="Gao Z."/>
            <person name="Pan H."/>
            <person name="Jian J."/>
            <person name="Tian Y."/>
            <person name="Yue Z."/>
            <person name="Xu Y."/>
        </authorList>
    </citation>
    <scope>NUCLEOTIDE SEQUENCE [LARGE SCALE GENOMIC DNA]</scope>
    <source>
        <strain evidence="17">cv. Dabenzi</strain>
    </source>
</reference>
<dbReference type="AlphaFoldDB" id="A0A218XU23"/>
<dbReference type="GO" id="GO:0003690">
    <property type="term" value="F:double-stranded DNA binding"/>
    <property type="evidence" value="ECO:0007669"/>
    <property type="project" value="TreeGrafter"/>
</dbReference>
<dbReference type="EMBL" id="PGOL01004205">
    <property type="protein sequence ID" value="PKI38121.1"/>
    <property type="molecule type" value="Genomic_DNA"/>
</dbReference>
<feature type="compositionally biased region" description="Polar residues" evidence="10">
    <location>
        <begin position="108"/>
        <end position="134"/>
    </location>
</feature>
<gene>
    <name evidence="15" type="ORF">CDL15_Pgr003742</name>
    <name evidence="16" type="ORF">CRG98_041486</name>
</gene>
<evidence type="ECO:0000256" key="8">
    <source>
        <dbReference type="ARBA" id="ARBA00023328"/>
    </source>
</evidence>
<feature type="domain" description="YDG" evidence="14">
    <location>
        <begin position="598"/>
        <end position="751"/>
    </location>
</feature>
<feature type="compositionally biased region" description="Basic and acidic residues" evidence="10">
    <location>
        <begin position="391"/>
        <end position="402"/>
    </location>
</feature>
<dbReference type="SMART" id="SM00317">
    <property type="entry name" value="SET"/>
    <property type="match status" value="1"/>
</dbReference>
<evidence type="ECO:0000256" key="1">
    <source>
        <dbReference type="ARBA" id="ARBA00004584"/>
    </source>
</evidence>
<evidence type="ECO:0000256" key="7">
    <source>
        <dbReference type="ARBA" id="ARBA00023242"/>
    </source>
</evidence>
<feature type="region of interest" description="Disordered" evidence="10">
    <location>
        <begin position="243"/>
        <end position="308"/>
    </location>
</feature>
<evidence type="ECO:0000256" key="5">
    <source>
        <dbReference type="ARBA" id="ARBA00022691"/>
    </source>
</evidence>
<dbReference type="SMART" id="SM00468">
    <property type="entry name" value="PreSET"/>
    <property type="match status" value="1"/>
</dbReference>
<feature type="compositionally biased region" description="Polar residues" evidence="10">
    <location>
        <begin position="341"/>
        <end position="354"/>
    </location>
</feature>
<evidence type="ECO:0000256" key="9">
    <source>
        <dbReference type="PROSITE-ProRule" id="PRU00358"/>
    </source>
</evidence>
<feature type="compositionally biased region" description="Basic and acidic residues" evidence="10">
    <location>
        <begin position="243"/>
        <end position="291"/>
    </location>
</feature>
<keyword evidence="3" id="KW-0489">Methyltransferase</keyword>
<evidence type="ECO:0000259" key="11">
    <source>
        <dbReference type="PROSITE" id="PS50280"/>
    </source>
</evidence>
<evidence type="ECO:0000259" key="12">
    <source>
        <dbReference type="PROSITE" id="PS50867"/>
    </source>
</evidence>
<dbReference type="GeneID" id="116203658"/>
<evidence type="ECO:0000313" key="17">
    <source>
        <dbReference type="Proteomes" id="UP000197138"/>
    </source>
</evidence>
<dbReference type="InterPro" id="IPR003616">
    <property type="entry name" value="Post-SET_dom"/>
</dbReference>
<evidence type="ECO:0000259" key="14">
    <source>
        <dbReference type="PROSITE" id="PS51015"/>
    </source>
</evidence>
<dbReference type="InterPro" id="IPR003105">
    <property type="entry name" value="SRA_YDG"/>
</dbReference>
<dbReference type="Pfam" id="PF02182">
    <property type="entry name" value="SAD_SRA"/>
    <property type="match status" value="1"/>
</dbReference>
<dbReference type="PROSITE" id="PS50280">
    <property type="entry name" value="SET"/>
    <property type="match status" value="1"/>
</dbReference>